<evidence type="ECO:0000313" key="1">
    <source>
        <dbReference type="EMBL" id="GIE98009.1"/>
    </source>
</evidence>
<dbReference type="EMBL" id="BOMV01000059">
    <property type="protein sequence ID" value="GIE98009.1"/>
    <property type="molecule type" value="Genomic_DNA"/>
</dbReference>
<sequence>MGTALAGAALIVAIGRAGSAGMRELTTRPAPSGLLTVDSITEPHSPQSGHRPSHFGGWCPQASQTYVGRAALAAVREFVTGAG</sequence>
<gene>
    <name evidence="1" type="ORF">Ari01nite_54740</name>
</gene>
<evidence type="ECO:0000313" key="2">
    <source>
        <dbReference type="Proteomes" id="UP000636960"/>
    </source>
</evidence>
<keyword evidence="2" id="KW-1185">Reference proteome</keyword>
<comment type="caution">
    <text evidence="1">The sequence shown here is derived from an EMBL/GenBank/DDBJ whole genome shotgun (WGS) entry which is preliminary data.</text>
</comment>
<accession>A0A919K234</accession>
<dbReference type="Proteomes" id="UP000636960">
    <property type="component" value="Unassembled WGS sequence"/>
</dbReference>
<protein>
    <submittedName>
        <fullName evidence="1">Uncharacterized protein</fullName>
    </submittedName>
</protein>
<organism evidence="1 2">
    <name type="scientific">Paractinoplanes rishiriensis</name>
    <dbReference type="NCBI Taxonomy" id="1050105"/>
    <lineage>
        <taxon>Bacteria</taxon>
        <taxon>Bacillati</taxon>
        <taxon>Actinomycetota</taxon>
        <taxon>Actinomycetes</taxon>
        <taxon>Micromonosporales</taxon>
        <taxon>Micromonosporaceae</taxon>
        <taxon>Paractinoplanes</taxon>
    </lineage>
</organism>
<proteinExistence type="predicted"/>
<reference evidence="1" key="1">
    <citation type="submission" date="2021-01" db="EMBL/GenBank/DDBJ databases">
        <title>Whole genome shotgun sequence of Actinoplanes rishiriensis NBRC 108556.</title>
        <authorList>
            <person name="Komaki H."/>
            <person name="Tamura T."/>
        </authorList>
    </citation>
    <scope>NUCLEOTIDE SEQUENCE</scope>
    <source>
        <strain evidence="1">NBRC 108556</strain>
    </source>
</reference>
<name>A0A919K234_9ACTN</name>
<dbReference type="AlphaFoldDB" id="A0A919K234"/>